<accession>A0A160VJL9</accession>
<proteinExistence type="predicted"/>
<protein>
    <submittedName>
        <fullName evidence="1">Uncharacterized protein</fullName>
    </submittedName>
</protein>
<name>A0A160VJL9_9ZZZZ</name>
<sequence length="52" mass="6248">MVFTIKSYHTLSIKKIVRAIKNYQIFIEFSLYRLRSIHPPLSFYLPIGLEFD</sequence>
<reference evidence="1" key="1">
    <citation type="submission" date="2015-10" db="EMBL/GenBank/DDBJ databases">
        <authorList>
            <person name="Gilbert D.G."/>
        </authorList>
    </citation>
    <scope>NUCLEOTIDE SEQUENCE</scope>
</reference>
<gene>
    <name evidence="1" type="ORF">MGWOODY_Mmi1841</name>
</gene>
<dbReference type="EMBL" id="FAXC01000435">
    <property type="protein sequence ID" value="CUV10559.1"/>
    <property type="molecule type" value="Genomic_DNA"/>
</dbReference>
<evidence type="ECO:0000313" key="1">
    <source>
        <dbReference type="EMBL" id="CUV10559.1"/>
    </source>
</evidence>
<organism evidence="1">
    <name type="scientific">hydrothermal vent metagenome</name>
    <dbReference type="NCBI Taxonomy" id="652676"/>
    <lineage>
        <taxon>unclassified sequences</taxon>
        <taxon>metagenomes</taxon>
        <taxon>ecological metagenomes</taxon>
    </lineage>
</organism>
<dbReference type="AlphaFoldDB" id="A0A160VJL9"/>